<dbReference type="AlphaFoldDB" id="A0A8J4RA80"/>
<dbReference type="GO" id="GO:0016887">
    <property type="term" value="F:ATP hydrolysis activity"/>
    <property type="evidence" value="ECO:0007669"/>
    <property type="project" value="InterPro"/>
</dbReference>
<accession>A0A8J4RA80</accession>
<name>A0A8J4RA80_9ROSI</name>
<evidence type="ECO:0000313" key="3">
    <source>
        <dbReference type="Proteomes" id="UP000737018"/>
    </source>
</evidence>
<dbReference type="SUPFAM" id="SSF52540">
    <property type="entry name" value="P-loop containing nucleoside triphosphate hydrolases"/>
    <property type="match status" value="1"/>
</dbReference>
<dbReference type="GO" id="GO:0005524">
    <property type="term" value="F:ATP binding"/>
    <property type="evidence" value="ECO:0007669"/>
    <property type="project" value="InterPro"/>
</dbReference>
<reference evidence="2" key="1">
    <citation type="submission" date="2020-03" db="EMBL/GenBank/DDBJ databases">
        <title>Castanea mollissima Vanexum genome sequencing.</title>
        <authorList>
            <person name="Staton M."/>
        </authorList>
    </citation>
    <scope>NUCLEOTIDE SEQUENCE</scope>
    <source>
        <tissue evidence="2">Leaf</tissue>
    </source>
</reference>
<keyword evidence="3" id="KW-1185">Reference proteome</keyword>
<evidence type="ECO:0000313" key="2">
    <source>
        <dbReference type="EMBL" id="KAF3960154.1"/>
    </source>
</evidence>
<feature type="domain" description="ATPase AAA-type core" evidence="1">
    <location>
        <begin position="22"/>
        <end position="47"/>
    </location>
</feature>
<dbReference type="Proteomes" id="UP000737018">
    <property type="component" value="Unassembled WGS sequence"/>
</dbReference>
<comment type="caution">
    <text evidence="2">The sequence shown here is derived from an EMBL/GenBank/DDBJ whole genome shotgun (WGS) entry which is preliminary data.</text>
</comment>
<sequence length="70" mass="7501">MLHGSSDNNHEIPCSIVTKGVHLSGPPGTGKTLFARTLAKESGCPLFLLLEKCKHSFIPLEVGAFLNLRA</sequence>
<evidence type="ECO:0000259" key="1">
    <source>
        <dbReference type="Pfam" id="PF00004"/>
    </source>
</evidence>
<protein>
    <recommendedName>
        <fullName evidence="1">ATPase AAA-type core domain-containing protein</fullName>
    </recommendedName>
</protein>
<dbReference type="InterPro" id="IPR027417">
    <property type="entry name" value="P-loop_NTPase"/>
</dbReference>
<dbReference type="Pfam" id="PF00004">
    <property type="entry name" value="AAA"/>
    <property type="match status" value="1"/>
</dbReference>
<dbReference type="Gene3D" id="3.40.50.300">
    <property type="entry name" value="P-loop containing nucleotide triphosphate hydrolases"/>
    <property type="match status" value="1"/>
</dbReference>
<organism evidence="2 3">
    <name type="scientific">Castanea mollissima</name>
    <name type="common">Chinese chestnut</name>
    <dbReference type="NCBI Taxonomy" id="60419"/>
    <lineage>
        <taxon>Eukaryota</taxon>
        <taxon>Viridiplantae</taxon>
        <taxon>Streptophyta</taxon>
        <taxon>Embryophyta</taxon>
        <taxon>Tracheophyta</taxon>
        <taxon>Spermatophyta</taxon>
        <taxon>Magnoliopsida</taxon>
        <taxon>eudicotyledons</taxon>
        <taxon>Gunneridae</taxon>
        <taxon>Pentapetalae</taxon>
        <taxon>rosids</taxon>
        <taxon>fabids</taxon>
        <taxon>Fagales</taxon>
        <taxon>Fagaceae</taxon>
        <taxon>Castanea</taxon>
    </lineage>
</organism>
<dbReference type="OrthoDB" id="10469420at2759"/>
<dbReference type="EMBL" id="JRKL02002170">
    <property type="protein sequence ID" value="KAF3960154.1"/>
    <property type="molecule type" value="Genomic_DNA"/>
</dbReference>
<gene>
    <name evidence="2" type="ORF">CMV_015106</name>
</gene>
<proteinExistence type="predicted"/>
<dbReference type="InterPro" id="IPR003959">
    <property type="entry name" value="ATPase_AAA_core"/>
</dbReference>